<feature type="region of interest" description="Disordered" evidence="1">
    <location>
        <begin position="162"/>
        <end position="206"/>
    </location>
</feature>
<organism evidence="2 3">
    <name type="scientific">Dyella nitratireducens</name>
    <dbReference type="NCBI Taxonomy" id="1849580"/>
    <lineage>
        <taxon>Bacteria</taxon>
        <taxon>Pseudomonadati</taxon>
        <taxon>Pseudomonadota</taxon>
        <taxon>Gammaproteobacteria</taxon>
        <taxon>Lysobacterales</taxon>
        <taxon>Rhodanobacteraceae</taxon>
        <taxon>Dyella</taxon>
    </lineage>
</organism>
<dbReference type="Proteomes" id="UP000620046">
    <property type="component" value="Unassembled WGS sequence"/>
</dbReference>
<reference evidence="3" key="1">
    <citation type="journal article" date="2019" name="Int. J. Syst. Evol. Microbiol.">
        <title>The Global Catalogue of Microorganisms (GCM) 10K type strain sequencing project: providing services to taxonomists for standard genome sequencing and annotation.</title>
        <authorList>
            <consortium name="The Broad Institute Genomics Platform"/>
            <consortium name="The Broad Institute Genome Sequencing Center for Infectious Disease"/>
            <person name="Wu L."/>
            <person name="Ma J."/>
        </authorList>
    </citation>
    <scope>NUCLEOTIDE SEQUENCE [LARGE SCALE GENOMIC DNA]</scope>
    <source>
        <strain evidence="3">CGMCC 1.15439</strain>
    </source>
</reference>
<sequence length="273" mass="29964">MSTISINVYGNNNTIIEGNANNTAYNSPSSANSVMSGNSVLHPKNPDGEDGNFKDNLSIKTYSAINKYIDSIILKSKSPFDQSSAYNINRSTILSSLNDAISDTSINGSNIDAEDGIGRLREWAAAHGLSNTNLLVTALNNDSNIDAISRLREQMAVRELSNERREIQPGISPSQPIQPPDYAPYNSNTPRTIRIDGKDGNNEDLPSYITRNGESSVEVYQPSWHLDDSGNKIYRPQNAFQPPEITGFKISSGVMTEDHMVYKYEKIPSEGNA</sequence>
<feature type="compositionally biased region" description="Polar residues" evidence="1">
    <location>
        <begin position="27"/>
        <end position="39"/>
    </location>
</feature>
<evidence type="ECO:0000256" key="1">
    <source>
        <dbReference type="SAM" id="MobiDB-lite"/>
    </source>
</evidence>
<feature type="region of interest" description="Disordered" evidence="1">
    <location>
        <begin position="27"/>
        <end position="53"/>
    </location>
</feature>
<proteinExistence type="predicted"/>
<protein>
    <submittedName>
        <fullName evidence="2">Uncharacterized protein</fullName>
    </submittedName>
</protein>
<evidence type="ECO:0000313" key="2">
    <source>
        <dbReference type="EMBL" id="GGA23380.1"/>
    </source>
</evidence>
<keyword evidence="3" id="KW-1185">Reference proteome</keyword>
<dbReference type="EMBL" id="BMJA01000001">
    <property type="protein sequence ID" value="GGA23380.1"/>
    <property type="molecule type" value="Genomic_DNA"/>
</dbReference>
<evidence type="ECO:0000313" key="3">
    <source>
        <dbReference type="Proteomes" id="UP000620046"/>
    </source>
</evidence>
<name>A0ABQ1FPS5_9GAMM</name>
<accession>A0ABQ1FPS5</accession>
<feature type="compositionally biased region" description="Basic and acidic residues" evidence="1">
    <location>
        <begin position="44"/>
        <end position="53"/>
    </location>
</feature>
<gene>
    <name evidence="2" type="ORF">GCM10010981_09610</name>
</gene>
<comment type="caution">
    <text evidence="2">The sequence shown here is derived from an EMBL/GenBank/DDBJ whole genome shotgun (WGS) entry which is preliminary data.</text>
</comment>
<dbReference type="RefSeq" id="WP_188793098.1">
    <property type="nucleotide sequence ID" value="NZ_BMJA01000001.1"/>
</dbReference>